<dbReference type="InterPro" id="IPR001647">
    <property type="entry name" value="HTH_TetR"/>
</dbReference>
<gene>
    <name evidence="6" type="ORF">BP422_17820</name>
</gene>
<evidence type="ECO:0000256" key="4">
    <source>
        <dbReference type="PROSITE-ProRule" id="PRU00335"/>
    </source>
</evidence>
<evidence type="ECO:0000256" key="1">
    <source>
        <dbReference type="ARBA" id="ARBA00023015"/>
    </source>
</evidence>
<dbReference type="Pfam" id="PF16925">
    <property type="entry name" value="TetR_C_13"/>
    <property type="match status" value="1"/>
</dbReference>
<organism evidence="6 7">
    <name type="scientific">Brevibacillus formosus</name>
    <dbReference type="NCBI Taxonomy" id="54913"/>
    <lineage>
        <taxon>Bacteria</taxon>
        <taxon>Bacillati</taxon>
        <taxon>Bacillota</taxon>
        <taxon>Bacilli</taxon>
        <taxon>Bacillales</taxon>
        <taxon>Paenibacillaceae</taxon>
        <taxon>Brevibacillus</taxon>
    </lineage>
</organism>
<dbReference type="InterPro" id="IPR009057">
    <property type="entry name" value="Homeodomain-like_sf"/>
</dbReference>
<evidence type="ECO:0000256" key="3">
    <source>
        <dbReference type="ARBA" id="ARBA00023163"/>
    </source>
</evidence>
<dbReference type="InterPro" id="IPR011075">
    <property type="entry name" value="TetR_C"/>
</dbReference>
<dbReference type="Pfam" id="PF00440">
    <property type="entry name" value="TetR_N"/>
    <property type="match status" value="1"/>
</dbReference>
<dbReference type="GO" id="GO:0003677">
    <property type="term" value="F:DNA binding"/>
    <property type="evidence" value="ECO:0007669"/>
    <property type="project" value="UniProtKB-UniRule"/>
</dbReference>
<dbReference type="Gene3D" id="1.10.357.10">
    <property type="entry name" value="Tetracycline Repressor, domain 2"/>
    <property type="match status" value="1"/>
</dbReference>
<accession>A0A220ML15</accession>
<keyword evidence="3" id="KW-0804">Transcription</keyword>
<dbReference type="KEGG" id="bfm:BP422_17820"/>
<dbReference type="SUPFAM" id="SSF48498">
    <property type="entry name" value="Tetracyclin repressor-like, C-terminal domain"/>
    <property type="match status" value="1"/>
</dbReference>
<evidence type="ECO:0000259" key="5">
    <source>
        <dbReference type="PROSITE" id="PS50977"/>
    </source>
</evidence>
<dbReference type="Gene3D" id="1.10.10.60">
    <property type="entry name" value="Homeodomain-like"/>
    <property type="match status" value="1"/>
</dbReference>
<dbReference type="PROSITE" id="PS50977">
    <property type="entry name" value="HTH_TETR_2"/>
    <property type="match status" value="1"/>
</dbReference>
<evidence type="ECO:0000313" key="7">
    <source>
        <dbReference type="Proteomes" id="UP000197781"/>
    </source>
</evidence>
<dbReference type="Proteomes" id="UP000197781">
    <property type="component" value="Chromosome"/>
</dbReference>
<reference evidence="6 7" key="1">
    <citation type="submission" date="2016-11" db="EMBL/GenBank/DDBJ databases">
        <authorList>
            <person name="Jaros S."/>
            <person name="Januszkiewicz K."/>
            <person name="Wedrychowicz H."/>
        </authorList>
    </citation>
    <scope>NUCLEOTIDE SEQUENCE [LARGE SCALE GENOMIC DNA]</scope>
    <source>
        <strain evidence="6 7">NF2</strain>
    </source>
</reference>
<protein>
    <submittedName>
        <fullName evidence="6">TetR family transcriptional regulator</fullName>
    </submittedName>
</protein>
<dbReference type="PANTHER" id="PTHR47506">
    <property type="entry name" value="TRANSCRIPTIONAL REGULATORY PROTEIN"/>
    <property type="match status" value="1"/>
</dbReference>
<keyword evidence="1" id="KW-0805">Transcription regulation</keyword>
<dbReference type="InterPro" id="IPR036271">
    <property type="entry name" value="Tet_transcr_reg_TetR-rel_C_sf"/>
</dbReference>
<proteinExistence type="predicted"/>
<name>A0A220ML15_9BACL</name>
<sequence length="198" mass="22212">MSKRGRPRDFDYTSIVDVAMKTFWSKGYNGCSTHDLCSDTGLGKGSLYNTFGSKQDLYLAVVEHYHDTGIREQRALLESPGSVKERLQNFLAWALVEDFESTNPKGCLLINAGLERAKDDPKIEEIVSRHVELLKQTMEKVMEEGLRTGEIAKKRSAVDLASLFLSSYYGFRVLNTSTQNRTLAEQIMNGTIESIFGA</sequence>
<dbReference type="RefSeq" id="WP_088908922.1">
    <property type="nucleotide sequence ID" value="NZ_CP018145.1"/>
</dbReference>
<dbReference type="PANTHER" id="PTHR47506:SF10">
    <property type="entry name" value="TRANSCRIPTIONAL REGULATORY PROTEIN"/>
    <property type="match status" value="1"/>
</dbReference>
<evidence type="ECO:0000313" key="6">
    <source>
        <dbReference type="EMBL" id="ASJ55240.1"/>
    </source>
</evidence>
<feature type="DNA-binding region" description="H-T-H motif" evidence="4">
    <location>
        <begin position="32"/>
        <end position="51"/>
    </location>
</feature>
<dbReference type="EMBL" id="CP018145">
    <property type="protein sequence ID" value="ASJ55240.1"/>
    <property type="molecule type" value="Genomic_DNA"/>
</dbReference>
<dbReference type="SUPFAM" id="SSF46689">
    <property type="entry name" value="Homeodomain-like"/>
    <property type="match status" value="1"/>
</dbReference>
<feature type="domain" description="HTH tetR-type" evidence="5">
    <location>
        <begin position="9"/>
        <end position="69"/>
    </location>
</feature>
<evidence type="ECO:0000256" key="2">
    <source>
        <dbReference type="ARBA" id="ARBA00023125"/>
    </source>
</evidence>
<dbReference type="AlphaFoldDB" id="A0A220ML15"/>
<keyword evidence="2 4" id="KW-0238">DNA-binding</keyword>
<dbReference type="PRINTS" id="PR00455">
    <property type="entry name" value="HTHTETR"/>
</dbReference>